<dbReference type="Proteomes" id="UP000000664">
    <property type="component" value="Chromosome"/>
</dbReference>
<evidence type="ECO:0000313" key="1">
    <source>
        <dbReference type="EMBL" id="ABJ59984.1"/>
    </source>
</evidence>
<organism evidence="2 3">
    <name type="scientific">Lactobacillus gasseri (strain ATCC 33323 / DSM 20243 / BCRC 14619 / CIP 102991 / JCM 1131 / KCTC 3163 / NCIMB 11718 / NCTC 13722 / AM63)</name>
    <dbReference type="NCBI Taxonomy" id="324831"/>
    <lineage>
        <taxon>Bacteria</taxon>
        <taxon>Bacillati</taxon>
        <taxon>Bacillota</taxon>
        <taxon>Bacilli</taxon>
        <taxon>Lactobacillales</taxon>
        <taxon>Lactobacillaceae</taxon>
        <taxon>Lactobacillus</taxon>
    </lineage>
</organism>
<dbReference type="KEGG" id="lga:LGAS_0588"/>
<evidence type="ECO:0000313" key="3">
    <source>
        <dbReference type="Proteomes" id="UP000000664"/>
    </source>
</evidence>
<protein>
    <submittedName>
        <fullName evidence="2">Uncharacterized protein</fullName>
    </submittedName>
</protein>
<dbReference type="EMBL" id="CP000413">
    <property type="protein sequence ID" value="ABJ59984.1"/>
    <property type="molecule type" value="Genomic_DNA"/>
</dbReference>
<dbReference type="EMBL" id="CP000413">
    <property type="protein sequence ID" value="ABJ60044.1"/>
    <property type="molecule type" value="Genomic_DNA"/>
</dbReference>
<name>A0A805YZQ8_LACGA</name>
<reference evidence="2 3" key="1">
    <citation type="journal article" date="2006" name="Proc. Natl. Acad. Sci. U.S.A.">
        <title>Comparative genomics of the lactic acid bacteria.</title>
        <authorList>
            <person name="Makarova K."/>
            <person name="Slesarev A."/>
            <person name="Wolf Y."/>
            <person name="Sorokin A."/>
            <person name="Mirkin B."/>
            <person name="Koonin E."/>
            <person name="Pavlov A."/>
            <person name="Pavlova N."/>
            <person name="Karamychev V."/>
            <person name="Polouchine N."/>
            <person name="Shakhova V."/>
            <person name="Grigoriev I."/>
            <person name="Lou Y."/>
            <person name="Rohksar D."/>
            <person name="Lucas S."/>
            <person name="Huang K."/>
            <person name="Goodstein D.M."/>
            <person name="Hawkins T."/>
            <person name="Plengvidhya V."/>
            <person name="Welker D."/>
            <person name="Hughes J."/>
            <person name="Goh Y."/>
            <person name="Benson A."/>
            <person name="Baldwin K."/>
            <person name="Lee J.H."/>
            <person name="Diaz-Muniz I."/>
            <person name="Dosti B."/>
            <person name="Smeianov V."/>
            <person name="Wechter W."/>
            <person name="Barabote R."/>
            <person name="Lorca G."/>
            <person name="Altermann E."/>
            <person name="Barrangou R."/>
            <person name="Ganesan B."/>
            <person name="Xie Y."/>
            <person name="Rawsthorne H."/>
            <person name="Tamir D."/>
            <person name="Parker C."/>
            <person name="Breidt F."/>
            <person name="Broadbent J."/>
            <person name="Hutkins R."/>
            <person name="O'Sullivan D."/>
            <person name="Steele J."/>
            <person name="Unlu G."/>
            <person name="Saier M."/>
            <person name="Klaenhammer T."/>
            <person name="Richardson P."/>
            <person name="Kozyavkin S."/>
            <person name="Weimer B."/>
            <person name="Mills D."/>
        </authorList>
    </citation>
    <scope>NUCLEOTIDE SEQUENCE [LARGE SCALE GENOMIC DNA]</scope>
    <source>
        <strain evidence="2">ATCC 33323</strain>
        <strain evidence="3">ATCC 33323 / DSM 20243 / BCRC 14619 / CIP 102991 / JCM 1131 / KCTC 3163 / NCIMB 11718 / NCTC 13722 / AM63</strain>
    </source>
</reference>
<dbReference type="KEGG" id="lga:LGAS_0650"/>
<proteinExistence type="predicted"/>
<sequence length="87" mass="9793">MEIIDNRTKKEEWRLGDVLVSGSAQLTGLIVKDNNGKYCLIDITPDESGNYSTMEGCYYGDSCENLAELYCKMGPNWHKVNAKLVIE</sequence>
<gene>
    <name evidence="1" type="ordered locus">LGAS_0588</name>
    <name evidence="2" type="ordered locus">LGAS_0650</name>
</gene>
<evidence type="ECO:0000313" key="2">
    <source>
        <dbReference type="EMBL" id="ABJ60044.1"/>
    </source>
</evidence>
<dbReference type="RefSeq" id="WP_011678816.1">
    <property type="nucleotide sequence ID" value="NC_008530.1"/>
</dbReference>
<dbReference type="GeneID" id="29639044"/>
<dbReference type="AlphaFoldDB" id="A0A805YZQ8"/>
<accession>A0A805YZQ8</accession>